<evidence type="ECO:0000256" key="10">
    <source>
        <dbReference type="SAM" id="MobiDB-lite"/>
    </source>
</evidence>
<keyword evidence="4" id="KW-0677">Repeat</keyword>
<comment type="caution">
    <text evidence="9">Lacks conserved residue(s) required for the propagation of feature annotation.</text>
</comment>
<comment type="subcellular location">
    <subcellularLocation>
        <location evidence="1">Secreted</location>
        <location evidence="1">Extracellular space</location>
        <location evidence="1">Extracellular matrix</location>
    </subcellularLocation>
</comment>
<reference evidence="12" key="1">
    <citation type="submission" date="2019-05" db="EMBL/GenBank/DDBJ databases">
        <title>Annotation for the trematode Fasciolopsis buski.</title>
        <authorList>
            <person name="Choi Y.-J."/>
        </authorList>
    </citation>
    <scope>NUCLEOTIDE SEQUENCE</scope>
    <source>
        <strain evidence="12">HT</strain>
        <tissue evidence="12">Whole worm</tissue>
    </source>
</reference>
<evidence type="ECO:0000256" key="2">
    <source>
        <dbReference type="ARBA" id="ARBA00022525"/>
    </source>
</evidence>
<dbReference type="GO" id="GO:0005604">
    <property type="term" value="C:basement membrane"/>
    <property type="evidence" value="ECO:0007669"/>
    <property type="project" value="TreeGrafter"/>
</dbReference>
<feature type="domain" description="Laminin EGF-like" evidence="11">
    <location>
        <begin position="80"/>
        <end position="130"/>
    </location>
</feature>
<protein>
    <submittedName>
        <fullName evidence="12">Netrin-1</fullName>
    </submittedName>
</protein>
<evidence type="ECO:0000313" key="12">
    <source>
        <dbReference type="EMBL" id="KAA0190961.1"/>
    </source>
</evidence>
<keyword evidence="6 9" id="KW-1015">Disulfide bond</keyword>
<accession>A0A8E0RY53</accession>
<evidence type="ECO:0000256" key="9">
    <source>
        <dbReference type="PROSITE-ProRule" id="PRU00460"/>
    </source>
</evidence>
<dbReference type="SMART" id="SM00180">
    <property type="entry name" value="EGF_Lam"/>
    <property type="match status" value="2"/>
</dbReference>
<evidence type="ECO:0000259" key="11">
    <source>
        <dbReference type="PROSITE" id="PS50027"/>
    </source>
</evidence>
<evidence type="ECO:0000256" key="7">
    <source>
        <dbReference type="ARBA" id="ARBA00023180"/>
    </source>
</evidence>
<evidence type="ECO:0000313" key="13">
    <source>
        <dbReference type="Proteomes" id="UP000728185"/>
    </source>
</evidence>
<dbReference type="GO" id="GO:0016358">
    <property type="term" value="P:dendrite development"/>
    <property type="evidence" value="ECO:0007669"/>
    <property type="project" value="TreeGrafter"/>
</dbReference>
<evidence type="ECO:0000256" key="4">
    <source>
        <dbReference type="ARBA" id="ARBA00022737"/>
    </source>
</evidence>
<evidence type="ECO:0000256" key="5">
    <source>
        <dbReference type="ARBA" id="ARBA00023054"/>
    </source>
</evidence>
<evidence type="ECO:0000256" key="8">
    <source>
        <dbReference type="ARBA" id="ARBA00023292"/>
    </source>
</evidence>
<dbReference type="PROSITE" id="PS50027">
    <property type="entry name" value="EGF_LAM_2"/>
    <property type="match status" value="1"/>
</dbReference>
<dbReference type="InterPro" id="IPR002049">
    <property type="entry name" value="LE_dom"/>
</dbReference>
<feature type="disulfide bond" evidence="9">
    <location>
        <begin position="114"/>
        <end position="128"/>
    </location>
</feature>
<evidence type="ECO:0000256" key="1">
    <source>
        <dbReference type="ARBA" id="ARBA00004498"/>
    </source>
</evidence>
<dbReference type="InterPro" id="IPR050440">
    <property type="entry name" value="Laminin/Netrin_ECM"/>
</dbReference>
<comment type="caution">
    <text evidence="12">The sequence shown here is derived from an EMBL/GenBank/DDBJ whole genome shotgun (WGS) entry which is preliminary data.</text>
</comment>
<dbReference type="Pfam" id="PF00053">
    <property type="entry name" value="EGF_laminin"/>
    <property type="match status" value="2"/>
</dbReference>
<evidence type="ECO:0000256" key="3">
    <source>
        <dbReference type="ARBA" id="ARBA00022530"/>
    </source>
</evidence>
<dbReference type="PROSITE" id="PS01248">
    <property type="entry name" value="EGF_LAM_1"/>
    <property type="match status" value="1"/>
</dbReference>
<dbReference type="EMBL" id="LUCM01006654">
    <property type="protein sequence ID" value="KAA0190961.1"/>
    <property type="molecule type" value="Genomic_DNA"/>
</dbReference>
<dbReference type="CDD" id="cd00055">
    <property type="entry name" value="EGF_Lam"/>
    <property type="match status" value="2"/>
</dbReference>
<gene>
    <name evidence="12" type="ORF">FBUS_03319</name>
</gene>
<dbReference type="Gene3D" id="2.10.25.10">
    <property type="entry name" value="Laminin"/>
    <property type="match status" value="2"/>
</dbReference>
<keyword evidence="5" id="KW-0175">Coiled coil</keyword>
<keyword evidence="13" id="KW-1185">Reference proteome</keyword>
<dbReference type="AlphaFoldDB" id="A0A8E0RY53"/>
<dbReference type="SUPFAM" id="SSF57196">
    <property type="entry name" value="EGF/Laminin"/>
    <property type="match status" value="2"/>
</dbReference>
<keyword evidence="7" id="KW-0325">Glycoprotein</keyword>
<evidence type="ECO:0000256" key="6">
    <source>
        <dbReference type="ARBA" id="ARBA00023157"/>
    </source>
</evidence>
<dbReference type="PANTHER" id="PTHR10574">
    <property type="entry name" value="NETRIN/LAMININ-RELATED"/>
    <property type="match status" value="1"/>
</dbReference>
<proteinExistence type="predicted"/>
<organism evidence="12 13">
    <name type="scientific">Fasciolopsis buskii</name>
    <dbReference type="NCBI Taxonomy" id="27845"/>
    <lineage>
        <taxon>Eukaryota</taxon>
        <taxon>Metazoa</taxon>
        <taxon>Spiralia</taxon>
        <taxon>Lophotrochozoa</taxon>
        <taxon>Platyhelminthes</taxon>
        <taxon>Trematoda</taxon>
        <taxon>Digenea</taxon>
        <taxon>Plagiorchiida</taxon>
        <taxon>Echinostomata</taxon>
        <taxon>Echinostomatoidea</taxon>
        <taxon>Fasciolidae</taxon>
        <taxon>Fasciolopsis</taxon>
    </lineage>
</organism>
<dbReference type="GO" id="GO:0008045">
    <property type="term" value="P:motor neuron axon guidance"/>
    <property type="evidence" value="ECO:0007669"/>
    <property type="project" value="TreeGrafter"/>
</dbReference>
<keyword evidence="3" id="KW-0272">Extracellular matrix</keyword>
<dbReference type="FunFam" id="2.10.25.10:FF:000135">
    <property type="entry name" value="Laminin subunit beta 4"/>
    <property type="match status" value="1"/>
</dbReference>
<keyword evidence="2" id="KW-0964">Secreted</keyword>
<dbReference type="OrthoDB" id="5984158at2759"/>
<dbReference type="GO" id="GO:0009888">
    <property type="term" value="P:tissue development"/>
    <property type="evidence" value="ECO:0007669"/>
    <property type="project" value="TreeGrafter"/>
</dbReference>
<dbReference type="PANTHER" id="PTHR10574:SF365">
    <property type="entry name" value="NETRIN-A-RELATED"/>
    <property type="match status" value="1"/>
</dbReference>
<feature type="region of interest" description="Disordered" evidence="10">
    <location>
        <begin position="182"/>
        <end position="201"/>
    </location>
</feature>
<dbReference type="GO" id="GO:0009887">
    <property type="term" value="P:animal organ morphogenesis"/>
    <property type="evidence" value="ECO:0007669"/>
    <property type="project" value="TreeGrafter"/>
</dbReference>
<dbReference type="Proteomes" id="UP000728185">
    <property type="component" value="Unassembled WGS sequence"/>
</dbReference>
<name>A0A8E0RY53_9TREM</name>
<sequence length="201" mass="22475">MCICHNLRLPSLSLIGCDCNLHSASCVFSQQIYLMSMKMSGGVCQDCQHNTVGRRCHHCASGYYRDWTKPVSHDQVCIQCSCHPIGSVPNKPCDRNTGQCPCKAGVTGQACNRCQPGYKQTRLSEQPCIRSKSALRFTVTHSPTSRLPTPNSDPFSEFRCWVHFRFHRFTGGGNWATRPLIRPGSTHTHTHTHTHTNTPTC</sequence>
<feature type="disulfide bond" evidence="9">
    <location>
        <begin position="102"/>
        <end position="111"/>
    </location>
</feature>
<keyword evidence="8 9" id="KW-0424">Laminin EGF-like domain</keyword>